<name>A0ABP8N792_9BACT</name>
<reference evidence="2" key="1">
    <citation type="journal article" date="2019" name="Int. J. Syst. Evol. Microbiol.">
        <title>The Global Catalogue of Microorganisms (GCM) 10K type strain sequencing project: providing services to taxonomists for standard genome sequencing and annotation.</title>
        <authorList>
            <consortium name="The Broad Institute Genomics Platform"/>
            <consortium name="The Broad Institute Genome Sequencing Center for Infectious Disease"/>
            <person name="Wu L."/>
            <person name="Ma J."/>
        </authorList>
    </citation>
    <scope>NUCLEOTIDE SEQUENCE [LARGE SCALE GENOMIC DNA]</scope>
    <source>
        <strain evidence="2">JCM 17759</strain>
    </source>
</reference>
<organism evidence="1 2">
    <name type="scientific">Novipirellula rosea</name>
    <dbReference type="NCBI Taxonomy" id="1031540"/>
    <lineage>
        <taxon>Bacteria</taxon>
        <taxon>Pseudomonadati</taxon>
        <taxon>Planctomycetota</taxon>
        <taxon>Planctomycetia</taxon>
        <taxon>Pirellulales</taxon>
        <taxon>Pirellulaceae</taxon>
        <taxon>Novipirellula</taxon>
    </lineage>
</organism>
<gene>
    <name evidence="1" type="ORF">GCM10023156_41250</name>
</gene>
<dbReference type="Proteomes" id="UP001500840">
    <property type="component" value="Unassembled WGS sequence"/>
</dbReference>
<keyword evidence="2" id="KW-1185">Reference proteome</keyword>
<evidence type="ECO:0000313" key="2">
    <source>
        <dbReference type="Proteomes" id="UP001500840"/>
    </source>
</evidence>
<accession>A0ABP8N792</accession>
<dbReference type="EMBL" id="BAABGA010000050">
    <property type="protein sequence ID" value="GAA4460358.1"/>
    <property type="molecule type" value="Genomic_DNA"/>
</dbReference>
<comment type="caution">
    <text evidence="1">The sequence shown here is derived from an EMBL/GenBank/DDBJ whole genome shotgun (WGS) entry which is preliminary data.</text>
</comment>
<protein>
    <submittedName>
        <fullName evidence="1">Uncharacterized protein</fullName>
    </submittedName>
</protein>
<dbReference type="RefSeq" id="WP_339946558.1">
    <property type="nucleotide sequence ID" value="NZ_BAABGA010000050.1"/>
</dbReference>
<proteinExistence type="predicted"/>
<sequence length="110" mass="12497">MIEIARHRALALLSECTGDEIWSVEHCRIRRVPESWIDEDREAFESGFCSDDQTIYVGERQVNQYFGVRDVDLAVRIGRSLGLDVDRITANSLSRRGVVVAIKEAIMEGE</sequence>
<evidence type="ECO:0000313" key="1">
    <source>
        <dbReference type="EMBL" id="GAA4460358.1"/>
    </source>
</evidence>